<dbReference type="Proteomes" id="UP000770717">
    <property type="component" value="Unassembled WGS sequence"/>
</dbReference>
<reference evidence="2" key="1">
    <citation type="thesis" date="2020" institute="ProQuest LLC" country="789 East Eisenhower Parkway, Ann Arbor, MI, USA">
        <title>Comparative Genomics and Chromosome Evolution.</title>
        <authorList>
            <person name="Mudd A.B."/>
        </authorList>
    </citation>
    <scope>NUCLEOTIDE SEQUENCE</scope>
    <source>
        <strain evidence="2">HN-11 Male</strain>
        <tissue evidence="2">Kidney and liver</tissue>
    </source>
</reference>
<dbReference type="EMBL" id="WNTK01000345">
    <property type="protein sequence ID" value="KAG9470154.1"/>
    <property type="molecule type" value="Genomic_DNA"/>
</dbReference>
<sequence length="78" mass="8962">MALAVTLILLLTFITIKAYKSIRSIFYPSYSFPQHLKEYLSRQFYSAPYLPSQPPEDCGESCEQLTFVSEETEEKDAS</sequence>
<comment type="caution">
    <text evidence="2">The sequence shown here is derived from an EMBL/GenBank/DDBJ whole genome shotgun (WGS) entry which is preliminary data.</text>
</comment>
<accession>A0A8J6EJ38</accession>
<keyword evidence="3" id="KW-1185">Reference proteome</keyword>
<gene>
    <name evidence="2" type="ORF">GDO78_018737</name>
</gene>
<keyword evidence="1" id="KW-0732">Signal</keyword>
<organism evidence="2 3">
    <name type="scientific">Eleutherodactylus coqui</name>
    <name type="common">Puerto Rican coqui</name>
    <dbReference type="NCBI Taxonomy" id="57060"/>
    <lineage>
        <taxon>Eukaryota</taxon>
        <taxon>Metazoa</taxon>
        <taxon>Chordata</taxon>
        <taxon>Craniata</taxon>
        <taxon>Vertebrata</taxon>
        <taxon>Euteleostomi</taxon>
        <taxon>Amphibia</taxon>
        <taxon>Batrachia</taxon>
        <taxon>Anura</taxon>
        <taxon>Neobatrachia</taxon>
        <taxon>Hyloidea</taxon>
        <taxon>Eleutherodactylidae</taxon>
        <taxon>Eleutherodactylinae</taxon>
        <taxon>Eleutherodactylus</taxon>
        <taxon>Eleutherodactylus</taxon>
    </lineage>
</organism>
<feature type="chain" id="PRO_5035206521" evidence="1">
    <location>
        <begin position="19"/>
        <end position="78"/>
    </location>
</feature>
<proteinExistence type="predicted"/>
<evidence type="ECO:0000313" key="3">
    <source>
        <dbReference type="Proteomes" id="UP000770717"/>
    </source>
</evidence>
<name>A0A8J6EJ38_ELECQ</name>
<dbReference type="AlphaFoldDB" id="A0A8J6EJ38"/>
<dbReference type="OrthoDB" id="8724082at2759"/>
<protein>
    <submittedName>
        <fullName evidence="2">Uncharacterized protein</fullName>
    </submittedName>
</protein>
<evidence type="ECO:0000313" key="2">
    <source>
        <dbReference type="EMBL" id="KAG9470154.1"/>
    </source>
</evidence>
<feature type="signal peptide" evidence="1">
    <location>
        <begin position="1"/>
        <end position="18"/>
    </location>
</feature>
<evidence type="ECO:0000256" key="1">
    <source>
        <dbReference type="SAM" id="SignalP"/>
    </source>
</evidence>